<evidence type="ECO:0000313" key="2">
    <source>
        <dbReference type="Proteomes" id="UP000247540"/>
    </source>
</evidence>
<gene>
    <name evidence="1" type="ORF">DFQ15_10838</name>
</gene>
<comment type="caution">
    <text evidence="1">The sequence shown here is derived from an EMBL/GenBank/DDBJ whole genome shotgun (WGS) entry which is preliminary data.</text>
</comment>
<proteinExistence type="predicted"/>
<reference evidence="1 2" key="1">
    <citation type="submission" date="2018-06" db="EMBL/GenBank/DDBJ databases">
        <title>Genomic Encyclopedia of Type Strains, Phase III (KMG-III): the genomes of soil and plant-associated and newly described type strains.</title>
        <authorList>
            <person name="Whitman W."/>
        </authorList>
    </citation>
    <scope>NUCLEOTIDE SEQUENCE [LARGE SCALE GENOMIC DNA]</scope>
    <source>
        <strain evidence="1 2">CECT 7646</strain>
    </source>
</reference>
<dbReference type="EMBL" id="QJTC01000008">
    <property type="protein sequence ID" value="PYE78249.1"/>
    <property type="molecule type" value="Genomic_DNA"/>
</dbReference>
<dbReference type="Proteomes" id="UP000247540">
    <property type="component" value="Unassembled WGS sequence"/>
</dbReference>
<organism evidence="1 2">
    <name type="scientific">Xylophilus ampelinus</name>
    <dbReference type="NCBI Taxonomy" id="54067"/>
    <lineage>
        <taxon>Bacteria</taxon>
        <taxon>Pseudomonadati</taxon>
        <taxon>Pseudomonadota</taxon>
        <taxon>Betaproteobacteria</taxon>
        <taxon>Burkholderiales</taxon>
        <taxon>Xylophilus</taxon>
    </lineage>
</organism>
<protein>
    <submittedName>
        <fullName evidence="1">Uncharacterized protein</fullName>
    </submittedName>
</protein>
<sequence>MGARVFNQRQGSGCRRGILQRTYCFDNEQRQTKHLSMEIPKSY</sequence>
<accession>A0A318SHV9</accession>
<keyword evidence="2" id="KW-1185">Reference proteome</keyword>
<evidence type="ECO:0000313" key="1">
    <source>
        <dbReference type="EMBL" id="PYE78249.1"/>
    </source>
</evidence>
<name>A0A318SHV9_9BURK</name>
<dbReference type="AlphaFoldDB" id="A0A318SHV9"/>